<evidence type="ECO:0000256" key="1">
    <source>
        <dbReference type="SAM" id="SignalP"/>
    </source>
</evidence>
<accession>A0ABT1S8M0</accession>
<feature type="chain" id="PRO_5046585140" evidence="1">
    <location>
        <begin position="28"/>
        <end position="138"/>
    </location>
</feature>
<reference evidence="2 3" key="1">
    <citation type="submission" date="2022-06" db="EMBL/GenBank/DDBJ databases">
        <title>Isolation of gut microbiota from human fecal samples.</title>
        <authorList>
            <person name="Pamer E.G."/>
            <person name="Barat B."/>
            <person name="Waligurski E."/>
            <person name="Medina S."/>
            <person name="Paddock L."/>
            <person name="Mostad J."/>
        </authorList>
    </citation>
    <scope>NUCLEOTIDE SEQUENCE [LARGE SCALE GENOMIC DNA]</scope>
    <source>
        <strain evidence="2 3">DFI.7.95</strain>
    </source>
</reference>
<sequence length="138" mass="14670">MKKSIKSIMALALVITILSVSAMSALAASSFSTSTQKNGTLSGETYCGVHGSPNLSYSETRLASPTSSSYIKASHEVVNYSTGATVATPSSDSGYNKSYVSSYVFLRPGKYTSYGTHDFYNGSETISKYTSYVGFIVD</sequence>
<gene>
    <name evidence="2" type="ORF">NE686_06980</name>
</gene>
<dbReference type="Proteomes" id="UP001524478">
    <property type="component" value="Unassembled WGS sequence"/>
</dbReference>
<keyword evidence="3" id="KW-1185">Reference proteome</keyword>
<comment type="caution">
    <text evidence="2">The sequence shown here is derived from an EMBL/GenBank/DDBJ whole genome shotgun (WGS) entry which is preliminary data.</text>
</comment>
<keyword evidence="1" id="KW-0732">Signal</keyword>
<name>A0ABT1S8M0_9FIRM</name>
<evidence type="ECO:0000313" key="2">
    <source>
        <dbReference type="EMBL" id="MCQ4922820.1"/>
    </source>
</evidence>
<protein>
    <submittedName>
        <fullName evidence="2">Uncharacterized protein</fullName>
    </submittedName>
</protein>
<organism evidence="2 3">
    <name type="scientific">Tissierella carlieri</name>
    <dbReference type="NCBI Taxonomy" id="689904"/>
    <lineage>
        <taxon>Bacteria</taxon>
        <taxon>Bacillati</taxon>
        <taxon>Bacillota</taxon>
        <taxon>Tissierellia</taxon>
        <taxon>Tissierellales</taxon>
        <taxon>Tissierellaceae</taxon>
        <taxon>Tissierella</taxon>
    </lineage>
</organism>
<feature type="signal peptide" evidence="1">
    <location>
        <begin position="1"/>
        <end position="27"/>
    </location>
</feature>
<dbReference type="EMBL" id="JANGAC010000004">
    <property type="protein sequence ID" value="MCQ4922820.1"/>
    <property type="molecule type" value="Genomic_DNA"/>
</dbReference>
<evidence type="ECO:0000313" key="3">
    <source>
        <dbReference type="Proteomes" id="UP001524478"/>
    </source>
</evidence>
<proteinExistence type="predicted"/>
<dbReference type="RefSeq" id="WP_256310951.1">
    <property type="nucleotide sequence ID" value="NZ_JANGAC010000004.1"/>
</dbReference>